<dbReference type="PANTHER" id="PTHR35176:SF6">
    <property type="entry name" value="HEME OXYGENASE HI_0854-RELATED"/>
    <property type="match status" value="1"/>
</dbReference>
<dbReference type="EMBL" id="BAAANL010000003">
    <property type="protein sequence ID" value="GAA1861077.1"/>
    <property type="molecule type" value="Genomic_DNA"/>
</dbReference>
<accession>A0ABN2ND44</accession>
<dbReference type="InterPro" id="IPR052019">
    <property type="entry name" value="F420H2_bilvrd_red/Heme_oxyg"/>
</dbReference>
<evidence type="ECO:0000313" key="3">
    <source>
        <dbReference type="EMBL" id="GAA1861077.1"/>
    </source>
</evidence>
<comment type="caution">
    <text evidence="3">The sequence shown here is derived from an EMBL/GenBank/DDBJ whole genome shotgun (WGS) entry which is preliminary data.</text>
</comment>
<proteinExistence type="predicted"/>
<dbReference type="PANTHER" id="PTHR35176">
    <property type="entry name" value="HEME OXYGENASE HI_0854-RELATED"/>
    <property type="match status" value="1"/>
</dbReference>
<reference evidence="3 4" key="1">
    <citation type="journal article" date="2019" name="Int. J. Syst. Evol. Microbiol.">
        <title>The Global Catalogue of Microorganisms (GCM) 10K type strain sequencing project: providing services to taxonomists for standard genome sequencing and annotation.</title>
        <authorList>
            <consortium name="The Broad Institute Genomics Platform"/>
            <consortium name="The Broad Institute Genome Sequencing Center for Infectious Disease"/>
            <person name="Wu L."/>
            <person name="Ma J."/>
        </authorList>
    </citation>
    <scope>NUCLEOTIDE SEQUENCE [LARGE SCALE GENOMIC DNA]</scope>
    <source>
        <strain evidence="3 4">JCM 14326</strain>
    </source>
</reference>
<dbReference type="Proteomes" id="UP001501094">
    <property type="component" value="Unassembled WGS sequence"/>
</dbReference>
<keyword evidence="1" id="KW-0560">Oxidoreductase</keyword>
<dbReference type="Pfam" id="PF01243">
    <property type="entry name" value="PNPOx_N"/>
    <property type="match status" value="1"/>
</dbReference>
<keyword evidence="4" id="KW-1185">Reference proteome</keyword>
<evidence type="ECO:0000259" key="2">
    <source>
        <dbReference type="Pfam" id="PF01243"/>
    </source>
</evidence>
<sequence length="143" mass="15621">MSAVTLRRPPVMSIDALARELVAGRNIAHLATLLPDGSPHTIPIWVDWEGDHLLFLTGPHSRKARNLAADPRVAISLLDAATPLRYAWLRGRLHRVIDGDEGWALTDRMAAKYTGGPYPRANGERQAYLVEITASGGTDFTTA</sequence>
<gene>
    <name evidence="3" type="ORF">GCM10009751_18410</name>
</gene>
<dbReference type="Gene3D" id="2.30.110.10">
    <property type="entry name" value="Electron Transport, Fmn-binding Protein, Chain A"/>
    <property type="match status" value="1"/>
</dbReference>
<dbReference type="SUPFAM" id="SSF50475">
    <property type="entry name" value="FMN-binding split barrel"/>
    <property type="match status" value="1"/>
</dbReference>
<dbReference type="InterPro" id="IPR011576">
    <property type="entry name" value="Pyridox_Oxase_N"/>
</dbReference>
<evidence type="ECO:0000256" key="1">
    <source>
        <dbReference type="ARBA" id="ARBA00023002"/>
    </source>
</evidence>
<evidence type="ECO:0000313" key="4">
    <source>
        <dbReference type="Proteomes" id="UP001501094"/>
    </source>
</evidence>
<name>A0ABN2ND44_9MICO</name>
<dbReference type="NCBIfam" id="TIGR03618">
    <property type="entry name" value="Rv1155_F420"/>
    <property type="match status" value="1"/>
</dbReference>
<dbReference type="InterPro" id="IPR019920">
    <property type="entry name" value="F420-binding_dom_put"/>
</dbReference>
<feature type="domain" description="Pyridoxamine 5'-phosphate oxidase N-terminal" evidence="2">
    <location>
        <begin position="17"/>
        <end position="133"/>
    </location>
</feature>
<protein>
    <submittedName>
        <fullName evidence="3">PPOX class F420-dependent oxidoreductase</fullName>
    </submittedName>
</protein>
<organism evidence="3 4">
    <name type="scientific">Myceligenerans crystallogenes</name>
    <dbReference type="NCBI Taxonomy" id="316335"/>
    <lineage>
        <taxon>Bacteria</taxon>
        <taxon>Bacillati</taxon>
        <taxon>Actinomycetota</taxon>
        <taxon>Actinomycetes</taxon>
        <taxon>Micrococcales</taxon>
        <taxon>Promicromonosporaceae</taxon>
        <taxon>Myceligenerans</taxon>
    </lineage>
</organism>
<dbReference type="InterPro" id="IPR012349">
    <property type="entry name" value="Split_barrel_FMN-bd"/>
</dbReference>